<dbReference type="AlphaFoldDB" id="A0A1Q2YLY2"/>
<feature type="compositionally biased region" description="Acidic residues" evidence="1">
    <location>
        <begin position="41"/>
        <end position="56"/>
    </location>
</feature>
<feature type="compositionally biased region" description="Basic and acidic residues" evidence="1">
    <location>
        <begin position="69"/>
        <end position="80"/>
    </location>
</feature>
<evidence type="ECO:0000256" key="1">
    <source>
        <dbReference type="SAM" id="MobiDB-lite"/>
    </source>
</evidence>
<accession>A0A1Q2YLY2</accession>
<feature type="compositionally biased region" description="Basic and acidic residues" evidence="1">
    <location>
        <begin position="87"/>
        <end position="99"/>
    </location>
</feature>
<reference evidence="2 3" key="1">
    <citation type="submission" date="2016-08" db="EMBL/GenBank/DDBJ databases">
        <title>Whole genome shotgun sequence of Pichia membranifaciens KS47-1.</title>
        <authorList>
            <person name="Konishi M."/>
            <person name="Ishida M."/>
            <person name="Arakawa T."/>
            <person name="Kato Y."/>
            <person name="Horiuchi J."/>
        </authorList>
    </citation>
    <scope>NUCLEOTIDE SEQUENCE [LARGE SCALE GENOMIC DNA]</scope>
    <source>
        <strain evidence="2 3">KS47-1</strain>
    </source>
</reference>
<name>A0A1Q2YLY2_9ASCO</name>
<feature type="region of interest" description="Disordered" evidence="1">
    <location>
        <begin position="21"/>
        <end position="99"/>
    </location>
</feature>
<proteinExistence type="predicted"/>
<comment type="caution">
    <text evidence="2">The sequence shown here is derived from an EMBL/GenBank/DDBJ whole genome shotgun (WGS) entry which is preliminary data.</text>
</comment>
<organism evidence="2 3">
    <name type="scientific">Pichia membranifaciens</name>
    <dbReference type="NCBI Taxonomy" id="4926"/>
    <lineage>
        <taxon>Eukaryota</taxon>
        <taxon>Fungi</taxon>
        <taxon>Dikarya</taxon>
        <taxon>Ascomycota</taxon>
        <taxon>Saccharomycotina</taxon>
        <taxon>Pichiomycetes</taxon>
        <taxon>Pichiales</taxon>
        <taxon>Pichiaceae</taxon>
        <taxon>Pichia</taxon>
    </lineage>
</organism>
<evidence type="ECO:0000313" key="2">
    <source>
        <dbReference type="EMBL" id="GAV30539.1"/>
    </source>
</evidence>
<dbReference type="EMBL" id="BDGI01000185">
    <property type="protein sequence ID" value="GAV30539.1"/>
    <property type="molecule type" value="Genomic_DNA"/>
</dbReference>
<keyword evidence="3" id="KW-1185">Reference proteome</keyword>
<dbReference type="Proteomes" id="UP000186136">
    <property type="component" value="Unassembled WGS sequence"/>
</dbReference>
<protein>
    <submittedName>
        <fullName evidence="2">Uncharacterized protein</fullName>
    </submittedName>
</protein>
<gene>
    <name evidence="2" type="ORF">PMKS-004053</name>
</gene>
<evidence type="ECO:0000313" key="3">
    <source>
        <dbReference type="Proteomes" id="UP000186136"/>
    </source>
</evidence>
<sequence>MVRTRSHKTFDEDDEVRVQKVVNIGKSDPLETGESEREDNISESDNDSDAAPEEESLSVTKQNMRKKQRDQEKILKERRAQVKAKHREQEERRKAAKLEKEIKKLEKQSKELKTPDDEVYDELPEDLLQNIDFLAKDEAEGKNKKIVFNDSEEEKRINKLNKRKKREERLSSLRQLNSKDEKEVEGGIYIKILKNKHSALNNSMNVFEDGLSARLSSCEIIKVIQAPIGADIENKSKWNKMTVFFNFWFNKIEVKENEAGSLCKKIASIMTNALES</sequence>